<dbReference type="Proteomes" id="UP000565576">
    <property type="component" value="Unassembled WGS sequence"/>
</dbReference>
<evidence type="ECO:0000313" key="2">
    <source>
        <dbReference type="EMBL" id="MBB6485861.1"/>
    </source>
</evidence>
<accession>A0A7X0IRK2</accession>
<dbReference type="EMBL" id="JACHBG010000006">
    <property type="protein sequence ID" value="MBB6485861.1"/>
    <property type="molecule type" value="Genomic_DNA"/>
</dbReference>
<feature type="signal peptide" evidence="1">
    <location>
        <begin position="1"/>
        <end position="25"/>
    </location>
</feature>
<dbReference type="AlphaFoldDB" id="A0A7X0IRK2"/>
<sequence length="294" mass="31833">MNSKRRGVLAFLAGLILGQPSPSNASSKSSVFAVARSSYKPRHVLCFLGGENGLEALKQSARAGIAALGDDFSVDEEYSRDKPDDRMVRSFNICWDRVDPEAYQEADENAVATHGSVLYVLGPSMTAETAVATSAKALLLVQHMLDHGAVAAKGESAGVAHGVQRWKELSEQMRKAAASDDLLAVARACRLALARRPIGDDADGMASVGFHLVGLPDVLITVGRKDDQPRTTNTEQLKIAALIDEIADEMVKNGVEVALRRRHVELSDDTRYEENEYKFNPFGVATVAEPWIAK</sequence>
<name>A0A7X0IRK2_9HYPH</name>
<keyword evidence="1" id="KW-0732">Signal</keyword>
<organism evidence="2 3">
    <name type="scientific">Rhizobium lusitanum</name>
    <dbReference type="NCBI Taxonomy" id="293958"/>
    <lineage>
        <taxon>Bacteria</taxon>
        <taxon>Pseudomonadati</taxon>
        <taxon>Pseudomonadota</taxon>
        <taxon>Alphaproteobacteria</taxon>
        <taxon>Hyphomicrobiales</taxon>
        <taxon>Rhizobiaceae</taxon>
        <taxon>Rhizobium/Agrobacterium group</taxon>
        <taxon>Rhizobium</taxon>
    </lineage>
</organism>
<gene>
    <name evidence="2" type="ORF">GGD46_003155</name>
</gene>
<evidence type="ECO:0000313" key="3">
    <source>
        <dbReference type="Proteomes" id="UP000565576"/>
    </source>
</evidence>
<protein>
    <submittedName>
        <fullName evidence="2">Uncharacterized protein</fullName>
    </submittedName>
</protein>
<dbReference type="RefSeq" id="WP_184705294.1">
    <property type="nucleotide sequence ID" value="NZ_JACHBG010000006.1"/>
</dbReference>
<comment type="caution">
    <text evidence="2">The sequence shown here is derived from an EMBL/GenBank/DDBJ whole genome shotgun (WGS) entry which is preliminary data.</text>
</comment>
<reference evidence="2 3" key="1">
    <citation type="submission" date="2020-08" db="EMBL/GenBank/DDBJ databases">
        <title>Genomic Encyclopedia of Type Strains, Phase IV (KMG-V): Genome sequencing to study the core and pangenomes of soil and plant-associated prokaryotes.</title>
        <authorList>
            <person name="Whitman W."/>
        </authorList>
    </citation>
    <scope>NUCLEOTIDE SEQUENCE [LARGE SCALE GENOMIC DNA]</scope>
    <source>
        <strain evidence="2 3">SEMIA 4060</strain>
    </source>
</reference>
<evidence type="ECO:0000256" key="1">
    <source>
        <dbReference type="SAM" id="SignalP"/>
    </source>
</evidence>
<proteinExistence type="predicted"/>
<feature type="chain" id="PRO_5031458091" evidence="1">
    <location>
        <begin position="26"/>
        <end position="294"/>
    </location>
</feature>